<dbReference type="GO" id="GO:1901135">
    <property type="term" value="P:carbohydrate derivative metabolic process"/>
    <property type="evidence" value="ECO:0007669"/>
    <property type="project" value="UniProtKB-ARBA"/>
</dbReference>
<feature type="domain" description="Glycosyl transferase family 1" evidence="1">
    <location>
        <begin position="177"/>
        <end position="332"/>
    </location>
</feature>
<dbReference type="InterPro" id="IPR028098">
    <property type="entry name" value="Glyco_trans_4-like_N"/>
</dbReference>
<evidence type="ECO:0000313" key="3">
    <source>
        <dbReference type="EMBL" id="SGY98495.1"/>
    </source>
</evidence>
<evidence type="ECO:0000259" key="2">
    <source>
        <dbReference type="Pfam" id="PF13439"/>
    </source>
</evidence>
<proteinExistence type="predicted"/>
<dbReference type="RefSeq" id="WP_075497263.1">
    <property type="nucleotide sequence ID" value="NZ_CAWRBC010000163.1"/>
</dbReference>
<dbReference type="EMBL" id="FPLD01000056">
    <property type="protein sequence ID" value="SGY98495.1"/>
    <property type="molecule type" value="Genomic_DNA"/>
</dbReference>
<organism evidence="3 4">
    <name type="scientific">Moritella viscosa</name>
    <dbReference type="NCBI Taxonomy" id="80854"/>
    <lineage>
        <taxon>Bacteria</taxon>
        <taxon>Pseudomonadati</taxon>
        <taxon>Pseudomonadota</taxon>
        <taxon>Gammaproteobacteria</taxon>
        <taxon>Alteromonadales</taxon>
        <taxon>Moritellaceae</taxon>
        <taxon>Moritella</taxon>
    </lineage>
</organism>
<dbReference type="Pfam" id="PF00534">
    <property type="entry name" value="Glycos_transf_1"/>
    <property type="match status" value="1"/>
</dbReference>
<dbReference type="Proteomes" id="UP000183794">
    <property type="component" value="Unassembled WGS sequence"/>
</dbReference>
<feature type="domain" description="Glycosyltransferase subfamily 4-like N-terminal" evidence="2">
    <location>
        <begin position="25"/>
        <end position="166"/>
    </location>
</feature>
<sequence length="361" mass="39482">MKILVVGDYLKTSNAIRPEVMITIGLANKGHDLTVFTRPNSAYTPIFENLGIKVIEQYPTKKICLNTIKMIRTELRTGDYDIVYALNSKTIPNAAFACIGFPVKMVNYRGTTGGLYRHDPSAYLTHLHPRVDGIICVSNAVTEDIQAQVWKNKDKVVTIYKGHDPAWYQSQPGDLSEFGIPEGAFVAIAVANVRPTKGLSVLLEAVNKVAHLNNFHLLLVGSGMEKEPYLSAIKNSTLGNRIHVTGYRTDAPELMAACNILVQASISGEGLPRAVMEAMSYGVPSIVTVTGGSKEVVIDGVNGCVVPVKDALAIADKIEYLYSNEAVVSDMSMACKQRLAELFTAERTVDEHIKYFESLLD</sequence>
<dbReference type="Gene3D" id="3.40.50.2000">
    <property type="entry name" value="Glycogen Phosphorylase B"/>
    <property type="match status" value="2"/>
</dbReference>
<name>A0A1K9ZKP2_9GAMM</name>
<evidence type="ECO:0000313" key="4">
    <source>
        <dbReference type="Proteomes" id="UP000183794"/>
    </source>
</evidence>
<accession>A0A1K9ZKP2</accession>
<evidence type="ECO:0000259" key="1">
    <source>
        <dbReference type="Pfam" id="PF00534"/>
    </source>
</evidence>
<dbReference type="CDD" id="cd03801">
    <property type="entry name" value="GT4_PimA-like"/>
    <property type="match status" value="1"/>
</dbReference>
<dbReference type="OrthoDB" id="9775208at2"/>
<dbReference type="InterPro" id="IPR001296">
    <property type="entry name" value="Glyco_trans_1"/>
</dbReference>
<dbReference type="Pfam" id="PF13439">
    <property type="entry name" value="Glyco_transf_4"/>
    <property type="match status" value="1"/>
</dbReference>
<dbReference type="PANTHER" id="PTHR12526">
    <property type="entry name" value="GLYCOSYLTRANSFERASE"/>
    <property type="match status" value="1"/>
</dbReference>
<dbReference type="AlphaFoldDB" id="A0A1K9ZKP2"/>
<dbReference type="SUPFAM" id="SSF53756">
    <property type="entry name" value="UDP-Glycosyltransferase/glycogen phosphorylase"/>
    <property type="match status" value="1"/>
</dbReference>
<protein>
    <submittedName>
        <fullName evidence="3">Putative capsular polysaccharide biosynthesis protein</fullName>
    </submittedName>
</protein>
<gene>
    <name evidence="3" type="ORF">NVI5450_2078</name>
</gene>
<dbReference type="GO" id="GO:0016757">
    <property type="term" value="F:glycosyltransferase activity"/>
    <property type="evidence" value="ECO:0007669"/>
    <property type="project" value="InterPro"/>
</dbReference>
<reference evidence="3 4" key="1">
    <citation type="submission" date="2016-11" db="EMBL/GenBank/DDBJ databases">
        <authorList>
            <person name="Jaros S."/>
            <person name="Januszkiewicz K."/>
            <person name="Wedrychowicz H."/>
        </authorList>
    </citation>
    <scope>NUCLEOTIDE SEQUENCE [LARGE SCALE GENOMIC DNA]</scope>
    <source>
        <strain evidence="3">NVI 5450</strain>
    </source>
</reference>